<gene>
    <name evidence="1" type="ORF">LKE01_04760</name>
</gene>
<organism evidence="1 2">
    <name type="scientific">Lentilactobacillus kefiri</name>
    <name type="common">Lactobacillus kefiri</name>
    <dbReference type="NCBI Taxonomy" id="33962"/>
    <lineage>
        <taxon>Bacteria</taxon>
        <taxon>Bacillati</taxon>
        <taxon>Bacillota</taxon>
        <taxon>Bacilli</taxon>
        <taxon>Lactobacillales</taxon>
        <taxon>Lactobacillaceae</taxon>
        <taxon>Lentilactobacillus</taxon>
    </lineage>
</organism>
<dbReference type="PANTHER" id="PTHR42160">
    <property type="entry name" value="URACIL-DNA GLYCOSYLASE SUPERFAMILY PROTEIN"/>
    <property type="match status" value="1"/>
</dbReference>
<dbReference type="EMBL" id="BJVK01000003">
    <property type="protein sequence ID" value="GEL27656.1"/>
    <property type="molecule type" value="Genomic_DNA"/>
</dbReference>
<comment type="caution">
    <text evidence="1">The sequence shown here is derived from an EMBL/GenBank/DDBJ whole genome shotgun (WGS) entry which is preliminary data.</text>
</comment>
<reference evidence="1" key="1">
    <citation type="submission" date="2019-07" db="EMBL/GenBank/DDBJ databases">
        <title>Whole genome shotgun sequence of Lactobacillus kefiri NBRC 15888.</title>
        <authorList>
            <person name="Hosoyama A."/>
            <person name="Uohara A."/>
            <person name="Ohji S."/>
            <person name="Ichikawa N."/>
        </authorList>
    </citation>
    <scope>NUCLEOTIDE SEQUENCE [LARGE SCALE GENOMIC DNA]</scope>
    <source>
        <strain evidence="1">NBRC 15888</strain>
    </source>
</reference>
<dbReference type="SMART" id="SM00986">
    <property type="entry name" value="UDG"/>
    <property type="match status" value="1"/>
</dbReference>
<dbReference type="InterPro" id="IPR005122">
    <property type="entry name" value="Uracil-DNA_glycosylase-like"/>
</dbReference>
<proteinExistence type="predicted"/>
<evidence type="ECO:0000313" key="1">
    <source>
        <dbReference type="EMBL" id="GEL27656.1"/>
    </source>
</evidence>
<dbReference type="RefSeq" id="WP_054768803.1">
    <property type="nucleotide sequence ID" value="NZ_BJVK01000003.1"/>
</dbReference>
<dbReference type="Proteomes" id="UP000321893">
    <property type="component" value="Unassembled WGS sequence"/>
</dbReference>
<dbReference type="Gene3D" id="3.40.470.10">
    <property type="entry name" value="Uracil-DNA glycosylase-like domain"/>
    <property type="match status" value="1"/>
</dbReference>
<dbReference type="SUPFAM" id="SSF52141">
    <property type="entry name" value="Uracil-DNA glycosylase-like"/>
    <property type="match status" value="1"/>
</dbReference>
<name>A0A511DS31_LENKE</name>
<dbReference type="PANTHER" id="PTHR42160:SF1">
    <property type="entry name" value="URACIL-DNA GLYCOSYLASE SUPERFAMILY PROTEIN"/>
    <property type="match status" value="1"/>
</dbReference>
<accession>A0A511DS31</accession>
<evidence type="ECO:0000313" key="2">
    <source>
        <dbReference type="Proteomes" id="UP000321893"/>
    </source>
</evidence>
<dbReference type="AlphaFoldDB" id="A0A511DS31"/>
<keyword evidence="2" id="KW-1185">Reference proteome</keyword>
<dbReference type="InterPro" id="IPR036895">
    <property type="entry name" value="Uracil-DNA_glycosylase-like_sf"/>
</dbReference>
<dbReference type="GeneID" id="71566960"/>
<dbReference type="Pfam" id="PF03167">
    <property type="entry name" value="UDG"/>
    <property type="match status" value="1"/>
</dbReference>
<dbReference type="SMART" id="SM00987">
    <property type="entry name" value="UreE_C"/>
    <property type="match status" value="1"/>
</dbReference>
<dbReference type="STRING" id="1423764.FC95_GL000152"/>
<sequence length="195" mass="22477">MKKAEEIFKEIQADPQNQEFTGNGILPLYHIDPKAEILIISQAPSRKAQASMVFWDDPSGDRLRDWMGLSKDEFYNSGKVAVLPLEFYYSGKGAHGDLPPRKGFADKWHAPLLALMPNIKVKLLIGQYAQKYYLGKSRGKNLTETVRHFDQYLPEYFPLVHPSPLNYGWMKQHPWFTDEVVPELQKNIRKIMAAK</sequence>
<dbReference type="CDD" id="cd10033">
    <property type="entry name" value="UDG_like"/>
    <property type="match status" value="1"/>
</dbReference>
<dbReference type="InterPro" id="IPR047124">
    <property type="entry name" value="HI_0220.2"/>
</dbReference>
<protein>
    <submittedName>
        <fullName evidence="1">Uracil-DNA glycosylase</fullName>
    </submittedName>
</protein>
<dbReference type="OrthoDB" id="9789139at2"/>